<dbReference type="AlphaFoldDB" id="A0A6C0JTH5"/>
<sequence>MNKATNIRTLRGRWCPLSPCFPWTVETEYKKYPSMINFLYDDTISPPAKLLNPSKISLEQDTHNHHKQHPAITKEKIVQGIKFLLKTWPQYKLYLQSSPDDLQFINPYTNWTNIYNQVLQDAKKALKKYKIKGQEVVEKRAKFEKMGAVIIGDEATFEYNAKDDVDKVVYGISSDLEIERLNSIGKMISSYISLFDKIPEFLLTPRDENPSLYYILIKTQPEQIAKILCSVNVKNLQPSDPKKKEELLEKINENIGYLWPYIVLPSELHPSIKKEFGIKDILKIINYHSEYDTLFKKEIETRLQMLEYSFTPREVDILNNEINNNEGTESDDSSLSIETLEFEEIDEVEDLDFTTDKWIIHGDDGRSSPSLPPDLPPDPQQQVVVDLPKTTIEEPPIVMMTPPLPVFNNPQPPINNNSQSVPLQQTYNPPSQVVPLQQTYNPPSQVVPAYAQPSAESIQQAQQEVMDLINTPGMEISSKASSRKNKTNVSFAIPTPQVPQVISQPQQPPLQQVYHLPPPIPPPLQTPPIPQPLPPQPQLPWEKRFQKINQLGHVVEPMNPLSPFGKNPVLWKGEKYENMLAVLYNEAILAIIGPQGTGAPASTFKNSANKAKAHLQAYNKTENVIIWFKDRGVEILREMVNSDLYKQRKQQMSMSNVGQLTFLFSRRKQDSYLLEPWVGTIKVENGIPFHGLFIGGWNIAWSLQV</sequence>
<feature type="region of interest" description="Disordered" evidence="1">
    <location>
        <begin position="359"/>
        <end position="380"/>
    </location>
</feature>
<name>A0A6C0JTH5_9ZZZZ</name>
<dbReference type="EMBL" id="MN740694">
    <property type="protein sequence ID" value="QHU08106.1"/>
    <property type="molecule type" value="Genomic_DNA"/>
</dbReference>
<evidence type="ECO:0000256" key="1">
    <source>
        <dbReference type="SAM" id="MobiDB-lite"/>
    </source>
</evidence>
<protein>
    <submittedName>
        <fullName evidence="2">Uncharacterized protein</fullName>
    </submittedName>
</protein>
<proteinExistence type="predicted"/>
<evidence type="ECO:0000313" key="2">
    <source>
        <dbReference type="EMBL" id="QHU08106.1"/>
    </source>
</evidence>
<reference evidence="2" key="1">
    <citation type="journal article" date="2020" name="Nature">
        <title>Giant virus diversity and host interactions through global metagenomics.</title>
        <authorList>
            <person name="Schulz F."/>
            <person name="Roux S."/>
            <person name="Paez-Espino D."/>
            <person name="Jungbluth S."/>
            <person name="Walsh D.A."/>
            <person name="Denef V.J."/>
            <person name="McMahon K.D."/>
            <person name="Konstantinidis K.T."/>
            <person name="Eloe-Fadrosh E.A."/>
            <person name="Kyrpides N.C."/>
            <person name="Woyke T."/>
        </authorList>
    </citation>
    <scope>NUCLEOTIDE SEQUENCE</scope>
    <source>
        <strain evidence="2">GVMAG-S-1062768-28</strain>
    </source>
</reference>
<organism evidence="2">
    <name type="scientific">viral metagenome</name>
    <dbReference type="NCBI Taxonomy" id="1070528"/>
    <lineage>
        <taxon>unclassified sequences</taxon>
        <taxon>metagenomes</taxon>
        <taxon>organismal metagenomes</taxon>
    </lineage>
</organism>
<feature type="compositionally biased region" description="Pro residues" evidence="1">
    <location>
        <begin position="370"/>
        <end position="379"/>
    </location>
</feature>
<accession>A0A6C0JTH5</accession>